<feature type="transmembrane region" description="Helical" evidence="1">
    <location>
        <begin position="46"/>
        <end position="66"/>
    </location>
</feature>
<proteinExistence type="predicted"/>
<organism evidence="2 3">
    <name type="scientific">Puccinia striiformis</name>
    <dbReference type="NCBI Taxonomy" id="27350"/>
    <lineage>
        <taxon>Eukaryota</taxon>
        <taxon>Fungi</taxon>
        <taxon>Dikarya</taxon>
        <taxon>Basidiomycota</taxon>
        <taxon>Pucciniomycotina</taxon>
        <taxon>Pucciniomycetes</taxon>
        <taxon>Pucciniales</taxon>
        <taxon>Pucciniaceae</taxon>
        <taxon>Puccinia</taxon>
    </lineage>
</organism>
<protein>
    <submittedName>
        <fullName evidence="2">Uncharacterized protein</fullName>
    </submittedName>
</protein>
<reference evidence="2 3" key="1">
    <citation type="submission" date="2017-12" db="EMBL/GenBank/DDBJ databases">
        <title>Gene loss provides genomic basis for host adaptation in cereal stripe rust fungi.</title>
        <authorList>
            <person name="Xia C."/>
        </authorList>
    </citation>
    <scope>NUCLEOTIDE SEQUENCE [LARGE SCALE GENOMIC DNA]</scope>
    <source>
        <strain evidence="2 3">93TX-2</strain>
    </source>
</reference>
<gene>
    <name evidence="2" type="ORF">PSHT_00120</name>
</gene>
<dbReference type="Proteomes" id="UP000238274">
    <property type="component" value="Unassembled WGS sequence"/>
</dbReference>
<reference evidence="3" key="2">
    <citation type="journal article" date="2018" name="BMC Genomics">
        <title>Genomic insights into host adaptation between the wheat stripe rust pathogen (Puccinia striiformis f. sp. tritici) and the barley stripe rust pathogen (Puccinia striiformis f. sp. hordei).</title>
        <authorList>
            <person name="Xia C."/>
            <person name="Wang M."/>
            <person name="Yin C."/>
            <person name="Cornejo O.E."/>
            <person name="Hulbert S.H."/>
            <person name="Chen X."/>
        </authorList>
    </citation>
    <scope>NUCLEOTIDE SEQUENCE [LARGE SCALE GENOMIC DNA]</scope>
    <source>
        <strain evidence="3">93TX-2</strain>
    </source>
</reference>
<keyword evidence="3" id="KW-1185">Reference proteome</keyword>
<accession>A0A2S4WNW7</accession>
<keyword evidence="1" id="KW-1133">Transmembrane helix</keyword>
<comment type="caution">
    <text evidence="2">The sequence shown here is derived from an EMBL/GenBank/DDBJ whole genome shotgun (WGS) entry which is preliminary data.</text>
</comment>
<dbReference type="AlphaFoldDB" id="A0A2S4WNW7"/>
<name>A0A2S4WNW7_9BASI</name>
<evidence type="ECO:0000313" key="3">
    <source>
        <dbReference type="Proteomes" id="UP000238274"/>
    </source>
</evidence>
<dbReference type="EMBL" id="PKSM01000001">
    <property type="protein sequence ID" value="POW23453.1"/>
    <property type="molecule type" value="Genomic_DNA"/>
</dbReference>
<dbReference type="VEuPathDB" id="FungiDB:PSHT_00120"/>
<evidence type="ECO:0000313" key="2">
    <source>
        <dbReference type="EMBL" id="POW23453.1"/>
    </source>
</evidence>
<reference evidence="3" key="3">
    <citation type="journal article" date="2018" name="Mol. Plant Microbe Interact.">
        <title>Genome sequence resources for the wheat stripe rust pathogen (Puccinia striiformis f. sp. tritici) and the barley stripe rust pathogen (Puccinia striiformis f. sp. hordei).</title>
        <authorList>
            <person name="Xia C."/>
            <person name="Wang M."/>
            <person name="Yin C."/>
            <person name="Cornejo O.E."/>
            <person name="Hulbert S.H."/>
            <person name="Chen X."/>
        </authorList>
    </citation>
    <scope>NUCLEOTIDE SEQUENCE [LARGE SCALE GENOMIC DNA]</scope>
    <source>
        <strain evidence="3">93TX-2</strain>
    </source>
</reference>
<keyword evidence="1" id="KW-0472">Membrane</keyword>
<evidence type="ECO:0000256" key="1">
    <source>
        <dbReference type="SAM" id="Phobius"/>
    </source>
</evidence>
<sequence length="67" mass="7695">MTFPIQRPISEDHSRVIRVAFLTSIRSYVPSLSISFSIIASTYLVFALRCLFPLSVLLPLLHMIFLR</sequence>
<keyword evidence="1" id="KW-0812">Transmembrane</keyword>